<accession>Q2R8K2</accession>
<evidence type="ECO:0000256" key="1">
    <source>
        <dbReference type="SAM" id="MobiDB-lite"/>
    </source>
</evidence>
<reference evidence="2" key="3">
    <citation type="submission" date="2006-01" db="EMBL/GenBank/DDBJ databases">
        <authorList>
            <person name="Buell R."/>
        </authorList>
    </citation>
    <scope>NUCLEOTIDE SEQUENCE</scope>
</reference>
<proteinExistence type="predicted"/>
<feature type="region of interest" description="Disordered" evidence="1">
    <location>
        <begin position="73"/>
        <end position="100"/>
    </location>
</feature>
<dbReference type="AlphaFoldDB" id="Q2R8K2"/>
<reference evidence="2" key="1">
    <citation type="journal article" date="2005" name="BMC Biol.">
        <title>The sequence of rice chromosomes 11 and 12, rich in disease resistance genes and recent gene duplications.</title>
        <authorList>
            <consortium name="The rice chromosomes 11 and 12 sequencing consortia"/>
        </authorList>
    </citation>
    <scope>NUCLEOTIDE SEQUENCE [LARGE SCALE GENOMIC DNA]</scope>
</reference>
<dbReference type="EMBL" id="DP000010">
    <property type="protein sequence ID" value="ABA92217.1"/>
    <property type="molecule type" value="Genomic_DNA"/>
</dbReference>
<reference evidence="2" key="2">
    <citation type="submission" date="2005-04" db="EMBL/GenBank/DDBJ databases">
        <authorList>
            <person name="Buell C.R."/>
            <person name="Wing R.A."/>
            <person name="McCombie W.A."/>
            <person name="Ouyang S."/>
        </authorList>
    </citation>
    <scope>NUCLEOTIDE SEQUENCE</scope>
</reference>
<evidence type="ECO:0000313" key="2">
    <source>
        <dbReference type="EMBL" id="ABA92217.1"/>
    </source>
</evidence>
<organism evidence="2">
    <name type="scientific">Oryza sativa subsp. japonica</name>
    <name type="common">Rice</name>
    <dbReference type="NCBI Taxonomy" id="39947"/>
    <lineage>
        <taxon>Eukaryota</taxon>
        <taxon>Viridiplantae</taxon>
        <taxon>Streptophyta</taxon>
        <taxon>Embryophyta</taxon>
        <taxon>Tracheophyta</taxon>
        <taxon>Spermatophyta</taxon>
        <taxon>Magnoliopsida</taxon>
        <taxon>Liliopsida</taxon>
        <taxon>Poales</taxon>
        <taxon>Poaceae</taxon>
        <taxon>BOP clade</taxon>
        <taxon>Oryzoideae</taxon>
        <taxon>Oryzeae</taxon>
        <taxon>Oryzinae</taxon>
        <taxon>Oryza</taxon>
        <taxon>Oryza sativa</taxon>
    </lineage>
</organism>
<gene>
    <name evidence="2" type="ordered locus">LOC_Os11g11900</name>
</gene>
<name>Q2R8K2_ORYSJ</name>
<protein>
    <submittedName>
        <fullName evidence="2">Uncharacterized protein</fullName>
    </submittedName>
</protein>
<sequence>MRLGSWEPAESLSSLKKLLLINLHKDFKVQWNGNGMHQKMLHVAEPRILIMMTDGTMSQAEFPCDMSVNLRRPVAWPSSPPSADRLPSRTGGKGCTGDSQIWPCRSRFGGFRTSWGKRPVAEAANGGGSKGEGRIWLPLGPNLACPSRG</sequence>